<evidence type="ECO:0000256" key="10">
    <source>
        <dbReference type="PROSITE-ProRule" id="PRU10141"/>
    </source>
</evidence>
<dbReference type="FunFam" id="1.10.533.10:FF:000094">
    <property type="entry name" value="Interleukin-1 receptor-associated kinase"/>
    <property type="match status" value="1"/>
</dbReference>
<comment type="caution">
    <text evidence="14">The sequence shown here is derived from an EMBL/GenBank/DDBJ whole genome shotgun (WGS) entry which is preliminary data.</text>
</comment>
<evidence type="ECO:0000256" key="12">
    <source>
        <dbReference type="SAM" id="Coils"/>
    </source>
</evidence>
<dbReference type="FunFam" id="1.10.510.10:FF:000754">
    <property type="entry name" value="Interleukin-1 receptor-associated kinase"/>
    <property type="match status" value="1"/>
</dbReference>
<dbReference type="PROSITE" id="PS50011">
    <property type="entry name" value="PROTEIN_KINASE_DOM"/>
    <property type="match status" value="1"/>
</dbReference>
<evidence type="ECO:0000256" key="4">
    <source>
        <dbReference type="ARBA" id="ARBA00022679"/>
    </source>
</evidence>
<dbReference type="Pfam" id="PF00531">
    <property type="entry name" value="Death"/>
    <property type="match status" value="1"/>
</dbReference>
<evidence type="ECO:0000313" key="15">
    <source>
        <dbReference type="Proteomes" id="UP001516400"/>
    </source>
</evidence>
<evidence type="ECO:0000259" key="13">
    <source>
        <dbReference type="PROSITE" id="PS50011"/>
    </source>
</evidence>
<dbReference type="GO" id="GO:0009893">
    <property type="term" value="P:positive regulation of metabolic process"/>
    <property type="evidence" value="ECO:0007669"/>
    <property type="project" value="UniProtKB-ARBA"/>
</dbReference>
<evidence type="ECO:0000256" key="8">
    <source>
        <dbReference type="ARBA" id="ARBA00047899"/>
    </source>
</evidence>
<dbReference type="Gene3D" id="1.10.510.10">
    <property type="entry name" value="Transferase(Phosphotransferase) domain 1"/>
    <property type="match status" value="1"/>
</dbReference>
<sequence length="494" mass="56166">MYIYDLPYIEQKQCCNILDENHLWEQLGRIHMKFDSNTIQEIKRGIICGNSPTQILFTLWGNQNHTVLELFVLLSRMENYRCMKILKKFVPIKYHILIREGVHRLTREIENMKIENGACDKDVGVKPENFNGSEKLLNVPKEKLNLAIDISRENNESSIGEIPKPKSPYLAFQQGRNSRMLTVSDISCVVESAGSIPQISYEDLQKSTKNWDPTTILGKGGFGTVFKGIWKCTQVAIKRLEKKEDNLASHNEQIKQSITELHCLNSYRHDNILPLYGYSISGPQPCLVYQYMPGGCLEHRLRVRDASKVLKWPTRLSIAVGSARGLQFLHTIGDKPLIHGDIKSANILLDKNDMPRIGDFGLAREGPPGDYTHIKVSKIHGTRPYLPDEFLRGNKFSTKVDTYSFGVVLFEIGTALGAYSAQRQNKFLKDHVVDYEGDVLELKDRRAEGGENCFKGLIDIGKMCVDKKAKDRPEMVQVLIELEKVMISSDYSID</sequence>
<dbReference type="InterPro" id="IPR011029">
    <property type="entry name" value="DEATH-like_dom_sf"/>
</dbReference>
<dbReference type="GO" id="GO:0045087">
    <property type="term" value="P:innate immune response"/>
    <property type="evidence" value="ECO:0007669"/>
    <property type="project" value="UniProtKB-ARBA"/>
</dbReference>
<organism evidence="14 15">
    <name type="scientific">Cryptolaemus montrouzieri</name>
    <dbReference type="NCBI Taxonomy" id="559131"/>
    <lineage>
        <taxon>Eukaryota</taxon>
        <taxon>Metazoa</taxon>
        <taxon>Ecdysozoa</taxon>
        <taxon>Arthropoda</taxon>
        <taxon>Hexapoda</taxon>
        <taxon>Insecta</taxon>
        <taxon>Pterygota</taxon>
        <taxon>Neoptera</taxon>
        <taxon>Endopterygota</taxon>
        <taxon>Coleoptera</taxon>
        <taxon>Polyphaga</taxon>
        <taxon>Cucujiformia</taxon>
        <taxon>Coccinelloidea</taxon>
        <taxon>Coccinellidae</taxon>
        <taxon>Scymninae</taxon>
        <taxon>Scymnini</taxon>
        <taxon>Cryptolaemus</taxon>
    </lineage>
</organism>
<dbReference type="GO" id="GO:0005524">
    <property type="term" value="F:ATP binding"/>
    <property type="evidence" value="ECO:0007669"/>
    <property type="project" value="UniProtKB-UniRule"/>
</dbReference>
<dbReference type="InterPro" id="IPR051824">
    <property type="entry name" value="LRR_Rcpt-Like_S/T_Kinase"/>
</dbReference>
<dbReference type="Proteomes" id="UP001516400">
    <property type="component" value="Unassembled WGS sequence"/>
</dbReference>
<dbReference type="SMART" id="SM00220">
    <property type="entry name" value="S_TKc"/>
    <property type="match status" value="1"/>
</dbReference>
<keyword evidence="7 10" id="KW-0067">ATP-binding</keyword>
<dbReference type="InterPro" id="IPR011009">
    <property type="entry name" value="Kinase-like_dom_sf"/>
</dbReference>
<dbReference type="SUPFAM" id="SSF56112">
    <property type="entry name" value="Protein kinase-like (PK-like)"/>
    <property type="match status" value="1"/>
</dbReference>
<comment type="catalytic activity">
    <reaction evidence="9">
        <text>L-seryl-[protein] + ATP = O-phospho-L-seryl-[protein] + ADP + H(+)</text>
        <dbReference type="Rhea" id="RHEA:17989"/>
        <dbReference type="Rhea" id="RHEA-COMP:9863"/>
        <dbReference type="Rhea" id="RHEA-COMP:11604"/>
        <dbReference type="ChEBI" id="CHEBI:15378"/>
        <dbReference type="ChEBI" id="CHEBI:29999"/>
        <dbReference type="ChEBI" id="CHEBI:30616"/>
        <dbReference type="ChEBI" id="CHEBI:83421"/>
        <dbReference type="ChEBI" id="CHEBI:456216"/>
        <dbReference type="EC" id="2.7.11.1"/>
    </reaction>
</comment>
<dbReference type="Gene3D" id="1.10.533.10">
    <property type="entry name" value="Death Domain, Fas"/>
    <property type="match status" value="1"/>
</dbReference>
<evidence type="ECO:0000256" key="6">
    <source>
        <dbReference type="ARBA" id="ARBA00022777"/>
    </source>
</evidence>
<dbReference type="CDD" id="cd08307">
    <property type="entry name" value="Death_Pelle"/>
    <property type="match status" value="1"/>
</dbReference>
<feature type="binding site" evidence="10">
    <location>
        <position position="238"/>
    </location>
    <ligand>
        <name>ATP</name>
        <dbReference type="ChEBI" id="CHEBI:30616"/>
    </ligand>
</feature>
<evidence type="ECO:0000256" key="1">
    <source>
        <dbReference type="ARBA" id="ARBA00008718"/>
    </source>
</evidence>
<dbReference type="EC" id="2.7.11.1" evidence="2"/>
<dbReference type="AlphaFoldDB" id="A0ABD2MY17"/>
<dbReference type="SUPFAM" id="SSF47986">
    <property type="entry name" value="DEATH domain"/>
    <property type="match status" value="1"/>
</dbReference>
<keyword evidence="15" id="KW-1185">Reference proteome</keyword>
<keyword evidence="6" id="KW-0418">Kinase</keyword>
<feature type="coiled-coil region" evidence="12">
    <location>
        <begin position="233"/>
        <end position="260"/>
    </location>
</feature>
<name>A0ABD2MY17_9CUCU</name>
<evidence type="ECO:0000313" key="14">
    <source>
        <dbReference type="EMBL" id="KAL3271261.1"/>
    </source>
</evidence>
<dbReference type="PANTHER" id="PTHR48006:SF102">
    <property type="entry name" value="LEUCINE-RICH REPEAT-CONTAINING PROTEIN DDB_G0281931-RELATED"/>
    <property type="match status" value="1"/>
</dbReference>
<evidence type="ECO:0000256" key="7">
    <source>
        <dbReference type="ARBA" id="ARBA00022840"/>
    </source>
</evidence>
<gene>
    <name evidence="14" type="ORF">HHI36_021752</name>
</gene>
<keyword evidence="12" id="KW-0175">Coiled coil</keyword>
<dbReference type="InterPro" id="IPR008271">
    <property type="entry name" value="Ser/Thr_kinase_AS"/>
</dbReference>
<evidence type="ECO:0000256" key="9">
    <source>
        <dbReference type="ARBA" id="ARBA00048679"/>
    </source>
</evidence>
<feature type="domain" description="Protein kinase" evidence="13">
    <location>
        <begin position="211"/>
        <end position="486"/>
    </location>
</feature>
<dbReference type="PROSITE" id="PS00107">
    <property type="entry name" value="PROTEIN_KINASE_ATP"/>
    <property type="match status" value="1"/>
</dbReference>
<dbReference type="InterPro" id="IPR001245">
    <property type="entry name" value="Ser-Thr/Tyr_kinase_cat_dom"/>
</dbReference>
<accession>A0ABD2MY17</accession>
<dbReference type="PROSITE" id="PS00108">
    <property type="entry name" value="PROTEIN_KINASE_ST"/>
    <property type="match status" value="1"/>
</dbReference>
<comment type="catalytic activity">
    <reaction evidence="8">
        <text>L-threonyl-[protein] + ATP = O-phospho-L-threonyl-[protein] + ADP + H(+)</text>
        <dbReference type="Rhea" id="RHEA:46608"/>
        <dbReference type="Rhea" id="RHEA-COMP:11060"/>
        <dbReference type="Rhea" id="RHEA-COMP:11605"/>
        <dbReference type="ChEBI" id="CHEBI:15378"/>
        <dbReference type="ChEBI" id="CHEBI:30013"/>
        <dbReference type="ChEBI" id="CHEBI:30616"/>
        <dbReference type="ChEBI" id="CHEBI:61977"/>
        <dbReference type="ChEBI" id="CHEBI:456216"/>
        <dbReference type="EC" id="2.7.11.1"/>
    </reaction>
</comment>
<dbReference type="InterPro" id="IPR017441">
    <property type="entry name" value="Protein_kinase_ATP_BS"/>
</dbReference>
<keyword evidence="4" id="KW-0808">Transferase</keyword>
<dbReference type="InterPro" id="IPR037924">
    <property type="entry name" value="Pelle_death"/>
</dbReference>
<dbReference type="Pfam" id="PF07714">
    <property type="entry name" value="PK_Tyr_Ser-Thr"/>
    <property type="match status" value="1"/>
</dbReference>
<dbReference type="EMBL" id="JABFTP020000042">
    <property type="protein sequence ID" value="KAL3271261.1"/>
    <property type="molecule type" value="Genomic_DNA"/>
</dbReference>
<keyword evidence="5 10" id="KW-0547">Nucleotide-binding</keyword>
<evidence type="ECO:0000256" key="11">
    <source>
        <dbReference type="RuleBase" id="RU000304"/>
    </source>
</evidence>
<reference evidence="14 15" key="1">
    <citation type="journal article" date="2021" name="BMC Biol.">
        <title>Horizontally acquired antibacterial genes associated with adaptive radiation of ladybird beetles.</title>
        <authorList>
            <person name="Li H.S."/>
            <person name="Tang X.F."/>
            <person name="Huang Y.H."/>
            <person name="Xu Z.Y."/>
            <person name="Chen M.L."/>
            <person name="Du X.Y."/>
            <person name="Qiu B.Y."/>
            <person name="Chen P.T."/>
            <person name="Zhang W."/>
            <person name="Slipinski A."/>
            <person name="Escalona H.E."/>
            <person name="Waterhouse R.M."/>
            <person name="Zwick A."/>
            <person name="Pang H."/>
        </authorList>
    </citation>
    <scope>NUCLEOTIDE SEQUENCE [LARGE SCALE GENOMIC DNA]</scope>
    <source>
        <strain evidence="14">SYSU2018</strain>
    </source>
</reference>
<dbReference type="GO" id="GO:1902533">
    <property type="term" value="P:positive regulation of intracellular signal transduction"/>
    <property type="evidence" value="ECO:0007669"/>
    <property type="project" value="UniProtKB-ARBA"/>
</dbReference>
<dbReference type="Gene3D" id="3.30.200.20">
    <property type="entry name" value="Phosphorylase Kinase, domain 1"/>
    <property type="match status" value="1"/>
</dbReference>
<dbReference type="InterPro" id="IPR000719">
    <property type="entry name" value="Prot_kinase_dom"/>
</dbReference>
<dbReference type="PANTHER" id="PTHR48006">
    <property type="entry name" value="LEUCINE-RICH REPEAT-CONTAINING PROTEIN DDB_G0281931-RELATED"/>
    <property type="match status" value="1"/>
</dbReference>
<dbReference type="GO" id="GO:0004674">
    <property type="term" value="F:protein serine/threonine kinase activity"/>
    <property type="evidence" value="ECO:0007669"/>
    <property type="project" value="UniProtKB-KW"/>
</dbReference>
<evidence type="ECO:0000256" key="2">
    <source>
        <dbReference type="ARBA" id="ARBA00012513"/>
    </source>
</evidence>
<proteinExistence type="inferred from homology"/>
<evidence type="ECO:0000256" key="5">
    <source>
        <dbReference type="ARBA" id="ARBA00022741"/>
    </source>
</evidence>
<keyword evidence="3 11" id="KW-0723">Serine/threonine-protein kinase</keyword>
<comment type="similarity">
    <text evidence="1">Belongs to the protein kinase superfamily. TKL Ser/Thr protein kinase family. Pelle subfamily.</text>
</comment>
<protein>
    <recommendedName>
        <fullName evidence="2">non-specific serine/threonine protein kinase</fullName>
        <ecNumber evidence="2">2.7.11.1</ecNumber>
    </recommendedName>
</protein>
<dbReference type="InterPro" id="IPR000488">
    <property type="entry name" value="Death_dom"/>
</dbReference>
<dbReference type="GO" id="GO:0031349">
    <property type="term" value="P:positive regulation of defense response"/>
    <property type="evidence" value="ECO:0007669"/>
    <property type="project" value="UniProtKB-ARBA"/>
</dbReference>
<evidence type="ECO:0000256" key="3">
    <source>
        <dbReference type="ARBA" id="ARBA00022527"/>
    </source>
</evidence>